<dbReference type="Pfam" id="PF02634">
    <property type="entry name" value="FdhD-NarQ"/>
    <property type="match status" value="1"/>
</dbReference>
<sequence length="276" mass="30493">MKWEGEEAEITAPWSVFKYDGQQLGASEEEIACEYPLTLKVDGEELATIVCTPSDLEDMVIGFLASEGVIRSAAQVESLAFDKERGFAAVKLRNKHELSEAMVSKRIIGSCCGMSRQFYFHNDARTAKTILTSLQISVNQCFALMRELQQQSDDFRRTGGVHNAALCTVDELIVSRTDIGRHNALDKIYGHCLRQRLSLRDKLLAFSGRVSSEVALKAAKIGVGLLLSKSAPTDLALRLAHDLGITIVGFIRGSQLNVYTHPKRITEWTDGTITTL</sequence>
<keyword evidence="1 3" id="KW-0963">Cytoplasm</keyword>
<evidence type="ECO:0000256" key="1">
    <source>
        <dbReference type="ARBA" id="ARBA00022490"/>
    </source>
</evidence>
<organism evidence="4 5">
    <name type="scientific">Paenibacillus eucommiae</name>
    <dbReference type="NCBI Taxonomy" id="1355755"/>
    <lineage>
        <taxon>Bacteria</taxon>
        <taxon>Bacillati</taxon>
        <taxon>Bacillota</taxon>
        <taxon>Bacilli</taxon>
        <taxon>Bacillales</taxon>
        <taxon>Paenibacillaceae</taxon>
        <taxon>Paenibacillus</taxon>
    </lineage>
</organism>
<comment type="caution">
    <text evidence="3">Lacks conserved residue(s) required for the propagation of feature annotation.</text>
</comment>
<dbReference type="PANTHER" id="PTHR30592">
    <property type="entry name" value="FORMATE DEHYDROGENASE"/>
    <property type="match status" value="1"/>
</dbReference>
<feature type="active site" description="Cysteine persulfide intermediate" evidence="3">
    <location>
        <position position="112"/>
    </location>
</feature>
<comment type="subcellular location">
    <subcellularLocation>
        <location evidence="3">Cytoplasm</location>
    </subcellularLocation>
</comment>
<gene>
    <name evidence="3" type="primary">fdhD</name>
    <name evidence="4" type="ORF">J2Z66_002157</name>
</gene>
<dbReference type="PIRSF" id="PIRSF015626">
    <property type="entry name" value="FdhD"/>
    <property type="match status" value="1"/>
</dbReference>
<name>A0ABS4IUL0_9BACL</name>
<dbReference type="PANTHER" id="PTHR30592:SF1">
    <property type="entry name" value="SULFUR CARRIER PROTEIN FDHD"/>
    <property type="match status" value="1"/>
</dbReference>
<dbReference type="EMBL" id="JAGGLB010000005">
    <property type="protein sequence ID" value="MBP1990551.1"/>
    <property type="molecule type" value="Genomic_DNA"/>
</dbReference>
<dbReference type="NCBIfam" id="TIGR00129">
    <property type="entry name" value="fdhD_narQ"/>
    <property type="match status" value="1"/>
</dbReference>
<proteinExistence type="inferred from homology"/>
<evidence type="ECO:0000313" key="5">
    <source>
        <dbReference type="Proteomes" id="UP001519287"/>
    </source>
</evidence>
<dbReference type="Proteomes" id="UP001519287">
    <property type="component" value="Unassembled WGS sequence"/>
</dbReference>
<dbReference type="InterPro" id="IPR003786">
    <property type="entry name" value="FdhD"/>
</dbReference>
<comment type="caution">
    <text evidence="4">The sequence shown here is derived from an EMBL/GenBank/DDBJ whole genome shotgun (WGS) entry which is preliminary data.</text>
</comment>
<keyword evidence="2 3" id="KW-0501">Molybdenum cofactor biosynthesis</keyword>
<evidence type="ECO:0000256" key="2">
    <source>
        <dbReference type="ARBA" id="ARBA00023150"/>
    </source>
</evidence>
<keyword evidence="5" id="KW-1185">Reference proteome</keyword>
<protein>
    <recommendedName>
        <fullName evidence="3">Sulfur carrier protein FdhD</fullName>
    </recommendedName>
</protein>
<dbReference type="Gene3D" id="3.10.20.10">
    <property type="match status" value="1"/>
</dbReference>
<reference evidence="4 5" key="1">
    <citation type="submission" date="2021-03" db="EMBL/GenBank/DDBJ databases">
        <title>Genomic Encyclopedia of Type Strains, Phase IV (KMG-IV): sequencing the most valuable type-strain genomes for metagenomic binning, comparative biology and taxonomic classification.</title>
        <authorList>
            <person name="Goeker M."/>
        </authorList>
    </citation>
    <scope>NUCLEOTIDE SEQUENCE [LARGE SCALE GENOMIC DNA]</scope>
    <source>
        <strain evidence="4 5">DSM 26048</strain>
    </source>
</reference>
<dbReference type="InterPro" id="IPR016193">
    <property type="entry name" value="Cytidine_deaminase-like"/>
</dbReference>
<comment type="function">
    <text evidence="3">Required for formate dehydrogenase (FDH) activity. Acts as a sulfur carrier protein that transfers sulfur from IscS to the molybdenum cofactor prior to its insertion into FDH.</text>
</comment>
<dbReference type="HAMAP" id="MF_00187">
    <property type="entry name" value="FdhD"/>
    <property type="match status" value="1"/>
</dbReference>
<comment type="similarity">
    <text evidence="3">Belongs to the FdhD family.</text>
</comment>
<dbReference type="SUPFAM" id="SSF53927">
    <property type="entry name" value="Cytidine deaminase-like"/>
    <property type="match status" value="1"/>
</dbReference>
<accession>A0ABS4IUL0</accession>
<dbReference type="RefSeq" id="WP_209971314.1">
    <property type="nucleotide sequence ID" value="NZ_JAGGLB010000005.1"/>
</dbReference>
<evidence type="ECO:0000256" key="3">
    <source>
        <dbReference type="HAMAP-Rule" id="MF_00187"/>
    </source>
</evidence>
<dbReference type="Gene3D" id="3.40.140.10">
    <property type="entry name" value="Cytidine Deaminase, domain 2"/>
    <property type="match status" value="1"/>
</dbReference>
<evidence type="ECO:0000313" key="4">
    <source>
        <dbReference type="EMBL" id="MBP1990551.1"/>
    </source>
</evidence>